<keyword evidence="6" id="KW-0029">Amino-acid transport</keyword>
<gene>
    <name evidence="11" type="ORF">ACFONL_06255</name>
</gene>
<protein>
    <submittedName>
        <fullName evidence="11">Amino acid ABC transporter permease</fullName>
    </submittedName>
</protein>
<feature type="transmembrane region" description="Helical" evidence="9">
    <location>
        <begin position="221"/>
        <end position="252"/>
    </location>
</feature>
<evidence type="ECO:0000256" key="9">
    <source>
        <dbReference type="RuleBase" id="RU363032"/>
    </source>
</evidence>
<reference evidence="12" key="1">
    <citation type="journal article" date="2019" name="Int. J. Syst. Evol. Microbiol.">
        <title>The Global Catalogue of Microorganisms (GCM) 10K type strain sequencing project: providing services to taxonomists for standard genome sequencing and annotation.</title>
        <authorList>
            <consortium name="The Broad Institute Genomics Platform"/>
            <consortium name="The Broad Institute Genome Sequencing Center for Infectious Disease"/>
            <person name="Wu L."/>
            <person name="Ma J."/>
        </authorList>
    </citation>
    <scope>NUCLEOTIDE SEQUENCE [LARGE SCALE GENOMIC DNA]</scope>
    <source>
        <strain evidence="12">KCTC 42282</strain>
    </source>
</reference>
<dbReference type="Proteomes" id="UP001595704">
    <property type="component" value="Unassembled WGS sequence"/>
</dbReference>
<evidence type="ECO:0000256" key="3">
    <source>
        <dbReference type="ARBA" id="ARBA00022448"/>
    </source>
</evidence>
<feature type="transmembrane region" description="Helical" evidence="9">
    <location>
        <begin position="99"/>
        <end position="121"/>
    </location>
</feature>
<evidence type="ECO:0000256" key="6">
    <source>
        <dbReference type="ARBA" id="ARBA00022970"/>
    </source>
</evidence>
<organism evidence="11 12">
    <name type="scientific">Camelimonas fluminis</name>
    <dbReference type="NCBI Taxonomy" id="1576911"/>
    <lineage>
        <taxon>Bacteria</taxon>
        <taxon>Pseudomonadati</taxon>
        <taxon>Pseudomonadota</taxon>
        <taxon>Alphaproteobacteria</taxon>
        <taxon>Hyphomicrobiales</taxon>
        <taxon>Chelatococcaceae</taxon>
        <taxon>Camelimonas</taxon>
    </lineage>
</organism>
<dbReference type="PANTHER" id="PTHR30614:SF37">
    <property type="entry name" value="AMINO-ACID ABC TRANSPORTER PERMEASE PROTEIN YHDX-RELATED"/>
    <property type="match status" value="1"/>
</dbReference>
<keyword evidence="8 9" id="KW-0472">Membrane</keyword>
<keyword evidence="5 9" id="KW-0812">Transmembrane</keyword>
<feature type="transmembrane region" description="Helical" evidence="9">
    <location>
        <begin position="188"/>
        <end position="209"/>
    </location>
</feature>
<feature type="domain" description="ABC transmembrane type-1" evidence="10">
    <location>
        <begin position="95"/>
        <end position="392"/>
    </location>
</feature>
<proteinExistence type="inferred from homology"/>
<feature type="transmembrane region" description="Helical" evidence="9">
    <location>
        <begin position="373"/>
        <end position="395"/>
    </location>
</feature>
<dbReference type="PROSITE" id="PS50928">
    <property type="entry name" value="ABC_TM1"/>
    <property type="match status" value="1"/>
</dbReference>
<dbReference type="InterPro" id="IPR000515">
    <property type="entry name" value="MetI-like"/>
</dbReference>
<sequence>MKAGKPVRTYGQGRGPAIAWWGNPAARALIWQALLAIAVISLFVWAGRNVVTNLRASHITWGFGFLAEPASFDITGSLIPFRAGDSYGRALMAGFGNTLTASLTAIVIATALGFVVGVARLSNNALVARSASAYVEVLRNTPLLLQLLVWYNVVLKALPGPRQSIALPGGLLLNNRGLYGPWPVESPGWNAVGAGLLTALGLCIGLAAWSARRRREGKAALTLWAIAPAVLICLPLAAAWLTAGSLVGALPVTWPELRGFNVGGGVTLLPEFVALVLGLSLYTSAFIAEIVRSGVQAVPKGQREAGRALGLGEGPILRLIVIPQALRLIIPPLTGQYLNLTKNSSLAVAIGYPDLVSIGAGPVLQNTGQALEVISLIMLIYLGLSLLTALLMNWWNARMALAER</sequence>
<evidence type="ECO:0000313" key="11">
    <source>
        <dbReference type="EMBL" id="MFC3636987.1"/>
    </source>
</evidence>
<evidence type="ECO:0000256" key="7">
    <source>
        <dbReference type="ARBA" id="ARBA00022989"/>
    </source>
</evidence>
<feature type="transmembrane region" description="Helical" evidence="9">
    <location>
        <begin position="29"/>
        <end position="47"/>
    </location>
</feature>
<keyword evidence="3 9" id="KW-0813">Transport</keyword>
<dbReference type="EMBL" id="JBHRYC010000026">
    <property type="protein sequence ID" value="MFC3636987.1"/>
    <property type="molecule type" value="Genomic_DNA"/>
</dbReference>
<dbReference type="InterPro" id="IPR035906">
    <property type="entry name" value="MetI-like_sf"/>
</dbReference>
<evidence type="ECO:0000256" key="4">
    <source>
        <dbReference type="ARBA" id="ARBA00022475"/>
    </source>
</evidence>
<comment type="caution">
    <text evidence="11">The sequence shown here is derived from an EMBL/GenBank/DDBJ whole genome shotgun (WGS) entry which is preliminary data.</text>
</comment>
<evidence type="ECO:0000256" key="2">
    <source>
        <dbReference type="ARBA" id="ARBA00010072"/>
    </source>
</evidence>
<dbReference type="Pfam" id="PF00528">
    <property type="entry name" value="BPD_transp_1"/>
    <property type="match status" value="1"/>
</dbReference>
<dbReference type="InterPro" id="IPR043429">
    <property type="entry name" value="ArtM/GltK/GlnP/TcyL/YhdX-like"/>
</dbReference>
<dbReference type="RefSeq" id="WP_244642744.1">
    <property type="nucleotide sequence ID" value="NZ_BNCG01000002.1"/>
</dbReference>
<dbReference type="Gene3D" id="1.10.3720.10">
    <property type="entry name" value="MetI-like"/>
    <property type="match status" value="2"/>
</dbReference>
<keyword evidence="4" id="KW-1003">Cell membrane</keyword>
<dbReference type="NCBIfam" id="TIGR01726">
    <property type="entry name" value="HEQRo_perm_3TM"/>
    <property type="match status" value="1"/>
</dbReference>
<dbReference type="InterPro" id="IPR010065">
    <property type="entry name" value="AA_ABC_transptr_permease_3TM"/>
</dbReference>
<accession>A0ABV7UE57</accession>
<evidence type="ECO:0000313" key="12">
    <source>
        <dbReference type="Proteomes" id="UP001595704"/>
    </source>
</evidence>
<keyword evidence="7 9" id="KW-1133">Transmembrane helix</keyword>
<comment type="similarity">
    <text evidence="2">Belongs to the binding-protein-dependent transport system permease family. HisMQ subfamily.</text>
</comment>
<keyword evidence="12" id="KW-1185">Reference proteome</keyword>
<dbReference type="SUPFAM" id="SSF161098">
    <property type="entry name" value="MetI-like"/>
    <property type="match status" value="2"/>
</dbReference>
<dbReference type="PANTHER" id="PTHR30614">
    <property type="entry name" value="MEMBRANE COMPONENT OF AMINO ACID ABC TRANSPORTER"/>
    <property type="match status" value="1"/>
</dbReference>
<name>A0ABV7UE57_9HYPH</name>
<comment type="subcellular location">
    <subcellularLocation>
        <location evidence="1">Cell inner membrane</location>
        <topology evidence="1">Multi-pass membrane protein</topology>
    </subcellularLocation>
    <subcellularLocation>
        <location evidence="9">Cell membrane</location>
        <topology evidence="9">Multi-pass membrane protein</topology>
    </subcellularLocation>
</comment>
<dbReference type="CDD" id="cd06261">
    <property type="entry name" value="TM_PBP2"/>
    <property type="match status" value="1"/>
</dbReference>
<evidence type="ECO:0000256" key="1">
    <source>
        <dbReference type="ARBA" id="ARBA00004429"/>
    </source>
</evidence>
<evidence type="ECO:0000259" key="10">
    <source>
        <dbReference type="PROSITE" id="PS50928"/>
    </source>
</evidence>
<evidence type="ECO:0000256" key="8">
    <source>
        <dbReference type="ARBA" id="ARBA00023136"/>
    </source>
</evidence>
<evidence type="ECO:0000256" key="5">
    <source>
        <dbReference type="ARBA" id="ARBA00022692"/>
    </source>
</evidence>